<dbReference type="InterPro" id="IPR006076">
    <property type="entry name" value="FAD-dep_OxRdtase"/>
</dbReference>
<dbReference type="Gene3D" id="3.30.9.10">
    <property type="entry name" value="D-Amino Acid Oxidase, subunit A, domain 2"/>
    <property type="match status" value="1"/>
</dbReference>
<evidence type="ECO:0000259" key="7">
    <source>
        <dbReference type="Pfam" id="PF01266"/>
    </source>
</evidence>
<comment type="cofactor">
    <cofactor evidence="1">
        <name>FAD</name>
        <dbReference type="ChEBI" id="CHEBI:57692"/>
    </cofactor>
</comment>
<evidence type="ECO:0000256" key="6">
    <source>
        <dbReference type="SAM" id="Phobius"/>
    </source>
</evidence>
<reference evidence="9" key="1">
    <citation type="journal article" date="2012" name="Mol. Plant Microbe Interact.">
        <title>A highly conserved effector in Fusarium oxysporum is required for full virulence on Arabidopsis.</title>
        <authorList>
            <person name="Thatcher L.F."/>
            <person name="Gardiner D.M."/>
            <person name="Kazan K."/>
            <person name="Manners J."/>
        </authorList>
    </citation>
    <scope>NUCLEOTIDE SEQUENCE [LARGE SCALE GENOMIC DNA]</scope>
    <source>
        <strain evidence="9">Fo5176</strain>
    </source>
</reference>
<dbReference type="STRING" id="426428.A0A0D2Y1F9"/>
<keyword evidence="6" id="KW-0472">Membrane</keyword>
<keyword evidence="6" id="KW-0812">Transmembrane</keyword>
<comment type="similarity">
    <text evidence="2">Belongs to the MSOX/MTOX family.</text>
</comment>
<dbReference type="Pfam" id="PF01266">
    <property type="entry name" value="DAO"/>
    <property type="match status" value="1"/>
</dbReference>
<dbReference type="PANTHER" id="PTHR10961:SF26">
    <property type="entry name" value="L-SACCHAROPINE OXIDASE"/>
    <property type="match status" value="1"/>
</dbReference>
<dbReference type="Gene3D" id="3.50.50.60">
    <property type="entry name" value="FAD/NAD(P)-binding domain"/>
    <property type="match status" value="1"/>
</dbReference>
<proteinExistence type="inferred from homology"/>
<evidence type="ECO:0000256" key="3">
    <source>
        <dbReference type="ARBA" id="ARBA00022630"/>
    </source>
</evidence>
<dbReference type="GO" id="GO:0051698">
    <property type="term" value="F:saccharopine oxidase activity"/>
    <property type="evidence" value="ECO:0007669"/>
    <property type="project" value="TreeGrafter"/>
</dbReference>
<protein>
    <recommendedName>
        <fullName evidence="7">FAD dependent oxidoreductase domain-containing protein</fullName>
    </recommendedName>
</protein>
<name>A0A0D2Y1F9_FUSOF</name>
<sequence>MARTVAPLNKDSSILIIGAGTFGISTAYHLAKRGYTNITCIDRHPWPSLDSAGHDLNKVMRTEYDEPLYTRLALEALDAWRDPEWHDVFFETGRITTTTGDKKAESFLEKSYENLKRAGKAQNLELISGRDEIVKRVPQLKNAVGIENWKGLYNSLGGWVHARKALEKWAFQSEKMGVKFVSGLSGTMTGLELDASDSFTGIRVASGEVLHADHYILSTGAASPQLLPELSQQLWSKCWTLGHIQLTDKEAAEWKGVPVIDNYELGFMFEPDPDTKAELIKICDNNPGYQYQKGTFVDGNGKTTHYSIPRYSSDHPQDGIPREAEIAIRKFINTVMPQFSDRPLLDARVCWCTDSPDAHWLIDRHPKNKDLLLATGDSGHAFKMFPIIGKYIADALEGHETGLRKEWAYGGRVAKPTSHRPDTEIKDLRDVMGIKTETKL</sequence>
<dbReference type="GO" id="GO:0008115">
    <property type="term" value="F:sarcosine oxidase activity"/>
    <property type="evidence" value="ECO:0007669"/>
    <property type="project" value="TreeGrafter"/>
</dbReference>
<evidence type="ECO:0000313" key="8">
    <source>
        <dbReference type="EnsemblFungi" id="FOXG_10102P0"/>
    </source>
</evidence>
<dbReference type="PANTHER" id="PTHR10961">
    <property type="entry name" value="PEROXISOMAL SARCOSINE OXIDASE"/>
    <property type="match status" value="1"/>
</dbReference>
<dbReference type="InterPro" id="IPR045170">
    <property type="entry name" value="MTOX"/>
</dbReference>
<feature type="domain" description="FAD dependent oxidoreductase" evidence="7">
    <location>
        <begin position="14"/>
        <end position="394"/>
    </location>
</feature>
<keyword evidence="5" id="KW-0560">Oxidoreductase</keyword>
<evidence type="ECO:0000313" key="9">
    <source>
        <dbReference type="Proteomes" id="UP000002489"/>
    </source>
</evidence>
<evidence type="ECO:0000256" key="1">
    <source>
        <dbReference type="ARBA" id="ARBA00001974"/>
    </source>
</evidence>
<dbReference type="Proteomes" id="UP000002489">
    <property type="component" value="Unassembled WGS sequence"/>
</dbReference>
<reference evidence="8" key="2">
    <citation type="submission" date="2025-08" db="UniProtKB">
        <authorList>
            <consortium name="EnsemblFungi"/>
        </authorList>
    </citation>
    <scope>IDENTIFICATION</scope>
    <source>
        <strain evidence="8">4287 / CBS 123668 / FGSC 9935 / NRRL 34936</strain>
    </source>
</reference>
<keyword evidence="4" id="KW-0274">FAD</keyword>
<organism evidence="8 9">
    <name type="scientific">Fusarium oxysporum (strain Fo5176)</name>
    <name type="common">Fusarium vascular wilt</name>
    <dbReference type="NCBI Taxonomy" id="660025"/>
    <lineage>
        <taxon>Eukaryota</taxon>
        <taxon>Fungi</taxon>
        <taxon>Dikarya</taxon>
        <taxon>Ascomycota</taxon>
        <taxon>Pezizomycotina</taxon>
        <taxon>Sordariomycetes</taxon>
        <taxon>Hypocreomycetidae</taxon>
        <taxon>Hypocreales</taxon>
        <taxon>Nectriaceae</taxon>
        <taxon>Fusarium</taxon>
        <taxon>Fusarium oxysporum species complex</taxon>
    </lineage>
</organism>
<accession>A0A0D2Y1F9</accession>
<evidence type="ECO:0000256" key="4">
    <source>
        <dbReference type="ARBA" id="ARBA00022827"/>
    </source>
</evidence>
<dbReference type="InterPro" id="IPR036188">
    <property type="entry name" value="FAD/NAD-bd_sf"/>
</dbReference>
<keyword evidence="3" id="KW-0285">Flavoprotein</keyword>
<feature type="transmembrane region" description="Helical" evidence="6">
    <location>
        <begin position="12"/>
        <end position="31"/>
    </location>
</feature>
<evidence type="ECO:0000256" key="2">
    <source>
        <dbReference type="ARBA" id="ARBA00010989"/>
    </source>
</evidence>
<dbReference type="GO" id="GO:0050660">
    <property type="term" value="F:flavin adenine dinucleotide binding"/>
    <property type="evidence" value="ECO:0007669"/>
    <property type="project" value="InterPro"/>
</dbReference>
<dbReference type="EnsemblFungi" id="FOXG_10102T0">
    <property type="protein sequence ID" value="FOXG_10102P0"/>
    <property type="gene ID" value="FOXG_10102"/>
</dbReference>
<evidence type="ECO:0000256" key="5">
    <source>
        <dbReference type="ARBA" id="ARBA00023002"/>
    </source>
</evidence>
<keyword evidence="6" id="KW-1133">Transmembrane helix</keyword>
<dbReference type="SUPFAM" id="SSF51905">
    <property type="entry name" value="FAD/NAD(P)-binding domain"/>
    <property type="match status" value="1"/>
</dbReference>
<dbReference type="AlphaFoldDB" id="A0A0D2Y1F9"/>